<comment type="caution">
    <text evidence="2">The sequence shown here is derived from an EMBL/GenBank/DDBJ whole genome shotgun (WGS) entry which is preliminary data.</text>
</comment>
<reference evidence="1 3" key="2">
    <citation type="journal article" date="2018" name="Microb. Genom.">
        <title>Deciphering the unexplored Leptospira diversity from soils uncovers genomic evolution to virulence.</title>
        <authorList>
            <person name="Thibeaux R."/>
            <person name="Iraola G."/>
            <person name="Ferres I."/>
            <person name="Bierque E."/>
            <person name="Girault D."/>
            <person name="Soupe-Gilbert M.E."/>
            <person name="Picardeau M."/>
            <person name="Goarant C."/>
        </authorList>
    </citation>
    <scope>NUCLEOTIDE SEQUENCE [LARGE SCALE GENOMIC DNA]</scope>
    <source>
        <strain evidence="1 3">ATI7-C-A5</strain>
    </source>
</reference>
<reference evidence="1" key="3">
    <citation type="submission" date="2023-10" db="EMBL/GenBank/DDBJ databases">
        <authorList>
            <person name="Picardeau M."/>
            <person name="Thibeaux R."/>
        </authorList>
    </citation>
    <scope>NUCLEOTIDE SEQUENCE</scope>
    <source>
        <strain evidence="1">ATI7-C-A5</strain>
    </source>
</reference>
<dbReference type="Gene3D" id="3.90.930.1">
    <property type="match status" value="1"/>
</dbReference>
<dbReference type="SUPFAM" id="SSF82185">
    <property type="entry name" value="Histone H3 K4-specific methyltransferase SET7/9 N-terminal domain"/>
    <property type="match status" value="1"/>
</dbReference>
<evidence type="ECO:0000313" key="1">
    <source>
        <dbReference type="EMBL" id="MDV6235366.1"/>
    </source>
</evidence>
<evidence type="ECO:0000313" key="3">
    <source>
        <dbReference type="Proteomes" id="UP000232122"/>
    </source>
</evidence>
<reference evidence="2" key="1">
    <citation type="submission" date="2017-07" db="EMBL/GenBank/DDBJ databases">
        <title>Leptospira spp. isolated from tropical soils.</title>
        <authorList>
            <person name="Thibeaux R."/>
            <person name="Iraola G."/>
            <person name="Ferres I."/>
            <person name="Bierque E."/>
            <person name="Girault D."/>
            <person name="Soupe-Gilbert M.-E."/>
            <person name="Picardeau M."/>
            <person name="Goarant C."/>
        </authorList>
    </citation>
    <scope>NUCLEOTIDE SEQUENCE [LARGE SCALE GENOMIC DNA]</scope>
    <source>
        <strain evidence="2">ATI7-C-A5</strain>
    </source>
</reference>
<dbReference type="EMBL" id="NPEF01000033">
    <property type="protein sequence ID" value="PJZ93985.1"/>
    <property type="molecule type" value="Genomic_DNA"/>
</dbReference>
<sequence>MRISLFLILTFLFVNGVFSEPPRPDNVPNAAKYDEKRNSFILKERDGEIRKETGWDPQGLLESETYSIGELDDYTSYIKGRWYSRKQFYGFSITKAKQLPPRDKPSSIPKAAEFNFDFRKWEFGELKDGKKEGVWRLWWPSGEAAGTIDYKNGHYDGKLKMLWENGKTRETCLYVSGKQDGEYFLYHESGKVHYTVKYMNGLREGLGFQYFDTGELEYKTEYLKDHALMQEKYENGKLKERKYFKDKKVIKHEKF</sequence>
<keyword evidence="3" id="KW-1185">Reference proteome</keyword>
<dbReference type="OrthoDB" id="341423at2"/>
<dbReference type="RefSeq" id="WP_100747321.1">
    <property type="nucleotide sequence ID" value="NZ_NPEF02000007.1"/>
</dbReference>
<gene>
    <name evidence="1" type="ORF">CH379_006970</name>
    <name evidence="2" type="ORF">CH379_05015</name>
</gene>
<dbReference type="EMBL" id="NPEF02000007">
    <property type="protein sequence ID" value="MDV6235366.1"/>
    <property type="molecule type" value="Genomic_DNA"/>
</dbReference>
<name>A0A2N0BBU4_9LEPT</name>
<organism evidence="2">
    <name type="scientific">Leptospira ellisii</name>
    <dbReference type="NCBI Taxonomy" id="2023197"/>
    <lineage>
        <taxon>Bacteria</taxon>
        <taxon>Pseudomonadati</taxon>
        <taxon>Spirochaetota</taxon>
        <taxon>Spirochaetia</taxon>
        <taxon>Leptospirales</taxon>
        <taxon>Leptospiraceae</taxon>
        <taxon>Leptospira</taxon>
    </lineage>
</organism>
<dbReference type="AlphaFoldDB" id="A0A2N0BBU4"/>
<dbReference type="Proteomes" id="UP000232122">
    <property type="component" value="Unassembled WGS sequence"/>
</dbReference>
<proteinExistence type="predicted"/>
<dbReference type="InterPro" id="IPR011652">
    <property type="entry name" value="MORN_2"/>
</dbReference>
<dbReference type="Pfam" id="PF07661">
    <property type="entry name" value="MORN_2"/>
    <property type="match status" value="2"/>
</dbReference>
<evidence type="ECO:0000313" key="2">
    <source>
        <dbReference type="EMBL" id="PJZ93985.1"/>
    </source>
</evidence>
<protein>
    <submittedName>
        <fullName evidence="2">Membrane-binding protein</fullName>
    </submittedName>
</protein>
<accession>A0A2N0BJC8</accession>
<accession>A0A2N0BBU4</accession>